<dbReference type="AlphaFoldDB" id="A0AAN6RNF1"/>
<name>A0AAN6RNF1_9PEZI</name>
<proteinExistence type="predicted"/>
<feature type="non-terminal residue" evidence="1">
    <location>
        <position position="1"/>
    </location>
</feature>
<sequence>IIDAMSLMLRRNVYNLDLGFKPENIIPPNPDPLAPIRYSYIFWADHLCSLNSDNSRFLAELTDNGKVFIFLKEYFLR</sequence>
<reference evidence="1" key="2">
    <citation type="submission" date="2023-05" db="EMBL/GenBank/DDBJ databases">
        <authorList>
            <consortium name="Lawrence Berkeley National Laboratory"/>
            <person name="Steindorff A."/>
            <person name="Hensen N."/>
            <person name="Bonometti L."/>
            <person name="Westerberg I."/>
            <person name="Brannstrom I.O."/>
            <person name="Guillou S."/>
            <person name="Cros-Aarteil S."/>
            <person name="Calhoun S."/>
            <person name="Haridas S."/>
            <person name="Kuo A."/>
            <person name="Mondo S."/>
            <person name="Pangilinan J."/>
            <person name="Riley R."/>
            <person name="Labutti K."/>
            <person name="Andreopoulos B."/>
            <person name="Lipzen A."/>
            <person name="Chen C."/>
            <person name="Yanf M."/>
            <person name="Daum C."/>
            <person name="Ng V."/>
            <person name="Clum A."/>
            <person name="Ohm R."/>
            <person name="Martin F."/>
            <person name="Silar P."/>
            <person name="Natvig D."/>
            <person name="Lalanne C."/>
            <person name="Gautier V."/>
            <person name="Ament-Velasquez S.L."/>
            <person name="Kruys A."/>
            <person name="Hutchinson M.I."/>
            <person name="Powell A.J."/>
            <person name="Barry K."/>
            <person name="Miller A.N."/>
            <person name="Grigoriev I.V."/>
            <person name="Debuchy R."/>
            <person name="Gladieux P."/>
            <person name="Thoren M.H."/>
            <person name="Johannesson H."/>
        </authorList>
    </citation>
    <scope>NUCLEOTIDE SEQUENCE</scope>
    <source>
        <strain evidence="1">CBS 103.79</strain>
    </source>
</reference>
<comment type="caution">
    <text evidence="1">The sequence shown here is derived from an EMBL/GenBank/DDBJ whole genome shotgun (WGS) entry which is preliminary data.</text>
</comment>
<accession>A0AAN6RNF1</accession>
<evidence type="ECO:0000313" key="1">
    <source>
        <dbReference type="EMBL" id="KAK3896523.1"/>
    </source>
</evidence>
<gene>
    <name evidence="1" type="ORF">C8A05DRAFT_20511</name>
</gene>
<dbReference type="EMBL" id="MU856569">
    <property type="protein sequence ID" value="KAK3896523.1"/>
    <property type="molecule type" value="Genomic_DNA"/>
</dbReference>
<evidence type="ECO:0000313" key="2">
    <source>
        <dbReference type="Proteomes" id="UP001303889"/>
    </source>
</evidence>
<reference evidence="1" key="1">
    <citation type="journal article" date="2023" name="Mol. Phylogenet. Evol.">
        <title>Genome-scale phylogeny and comparative genomics of the fungal order Sordariales.</title>
        <authorList>
            <person name="Hensen N."/>
            <person name="Bonometti L."/>
            <person name="Westerberg I."/>
            <person name="Brannstrom I.O."/>
            <person name="Guillou S."/>
            <person name="Cros-Aarteil S."/>
            <person name="Calhoun S."/>
            <person name="Haridas S."/>
            <person name="Kuo A."/>
            <person name="Mondo S."/>
            <person name="Pangilinan J."/>
            <person name="Riley R."/>
            <person name="LaButti K."/>
            <person name="Andreopoulos B."/>
            <person name="Lipzen A."/>
            <person name="Chen C."/>
            <person name="Yan M."/>
            <person name="Daum C."/>
            <person name="Ng V."/>
            <person name="Clum A."/>
            <person name="Steindorff A."/>
            <person name="Ohm R.A."/>
            <person name="Martin F."/>
            <person name="Silar P."/>
            <person name="Natvig D.O."/>
            <person name="Lalanne C."/>
            <person name="Gautier V."/>
            <person name="Ament-Velasquez S.L."/>
            <person name="Kruys A."/>
            <person name="Hutchinson M.I."/>
            <person name="Powell A.J."/>
            <person name="Barry K."/>
            <person name="Miller A.N."/>
            <person name="Grigoriev I.V."/>
            <person name="Debuchy R."/>
            <person name="Gladieux P."/>
            <person name="Hiltunen Thoren M."/>
            <person name="Johannesson H."/>
        </authorList>
    </citation>
    <scope>NUCLEOTIDE SEQUENCE</scope>
    <source>
        <strain evidence="1">CBS 103.79</strain>
    </source>
</reference>
<organism evidence="1 2">
    <name type="scientific">Staphylotrichum tortipilum</name>
    <dbReference type="NCBI Taxonomy" id="2831512"/>
    <lineage>
        <taxon>Eukaryota</taxon>
        <taxon>Fungi</taxon>
        <taxon>Dikarya</taxon>
        <taxon>Ascomycota</taxon>
        <taxon>Pezizomycotina</taxon>
        <taxon>Sordariomycetes</taxon>
        <taxon>Sordariomycetidae</taxon>
        <taxon>Sordariales</taxon>
        <taxon>Chaetomiaceae</taxon>
        <taxon>Staphylotrichum</taxon>
    </lineage>
</organism>
<dbReference type="Proteomes" id="UP001303889">
    <property type="component" value="Unassembled WGS sequence"/>
</dbReference>
<protein>
    <submittedName>
        <fullName evidence="1">Uncharacterized protein</fullName>
    </submittedName>
</protein>
<keyword evidence="2" id="KW-1185">Reference proteome</keyword>